<dbReference type="Proteomes" id="UP000321490">
    <property type="component" value="Unassembled WGS sequence"/>
</dbReference>
<keyword evidence="3" id="KW-1185">Reference proteome</keyword>
<dbReference type="Pfam" id="PF09407">
    <property type="entry name" value="AbiEi_1"/>
    <property type="match status" value="1"/>
</dbReference>
<comment type="caution">
    <text evidence="2">The sequence shown here is derived from an EMBL/GenBank/DDBJ whole genome shotgun (WGS) entry which is preliminary data.</text>
</comment>
<dbReference type="InterPro" id="IPR018547">
    <property type="entry name" value="AbiEi_C"/>
</dbReference>
<accession>A0A562IN91</accession>
<feature type="domain" description="AbiEi antitoxin C-terminal" evidence="1">
    <location>
        <begin position="77"/>
        <end position="187"/>
    </location>
</feature>
<evidence type="ECO:0000259" key="1">
    <source>
        <dbReference type="Pfam" id="PF09407"/>
    </source>
</evidence>
<evidence type="ECO:0000313" key="3">
    <source>
        <dbReference type="Proteomes" id="UP000321490"/>
    </source>
</evidence>
<dbReference type="AlphaFoldDB" id="A0A562IN91"/>
<proteinExistence type="predicted"/>
<dbReference type="EMBL" id="VLKF01000001">
    <property type="protein sequence ID" value="TWH72487.1"/>
    <property type="molecule type" value="Genomic_DNA"/>
</dbReference>
<reference evidence="2 3" key="1">
    <citation type="submission" date="2019-07" db="EMBL/GenBank/DDBJ databases">
        <title>R&amp;d 2014.</title>
        <authorList>
            <person name="Klenk H.-P."/>
        </authorList>
    </citation>
    <scope>NUCLEOTIDE SEQUENCE [LARGE SCALE GENOMIC DNA]</scope>
    <source>
        <strain evidence="2 3">DSM 45764</strain>
    </source>
</reference>
<evidence type="ECO:0000313" key="2">
    <source>
        <dbReference type="EMBL" id="TWH72487.1"/>
    </source>
</evidence>
<protein>
    <submittedName>
        <fullName evidence="2">Transcriptional regulator with AbiEi antitoxin domain of type IV toxin-antitoxin system</fullName>
    </submittedName>
</protein>
<gene>
    <name evidence="2" type="ORF">JD78_01003</name>
</gene>
<name>A0A562IN91_9ACTN</name>
<sequence length="307" mass="33741">MDTSSAAAPAVRVSVVDDVGLDGSYTWAGARAAGLSRRQVERDGRRLGHGLYLSCAAEPSLRELCRAWAQVLPTGAVFGGSTAAVLLGAPLAQPSRLTVVVPSGVVVPARPQLVRHERCMADEDVTEVDGVRVTSGAQTFLDLAASLPPAELVAVGDALYRRDRLDPDRLAERLARAGRVRGVVRARACAPLLCREAMSRPESLVRFWLVDSDLPDPEPQVAVVDRWDRVVVHGDLGYRDWKIALEYEGRQHAEPEQFRRDVDRYSLTALDGWLVLRFADHHLTGPRTVVERTRRALVSRGWRPPPN</sequence>
<organism evidence="2 3">
    <name type="scientific">Modestobacter roseus</name>
    <dbReference type="NCBI Taxonomy" id="1181884"/>
    <lineage>
        <taxon>Bacteria</taxon>
        <taxon>Bacillati</taxon>
        <taxon>Actinomycetota</taxon>
        <taxon>Actinomycetes</taxon>
        <taxon>Geodermatophilales</taxon>
        <taxon>Geodermatophilaceae</taxon>
        <taxon>Modestobacter</taxon>
    </lineage>
</organism>
<dbReference type="Gene3D" id="3.40.960.10">
    <property type="entry name" value="VSR Endonuclease"/>
    <property type="match status" value="1"/>
</dbReference>